<reference evidence="2 3" key="1">
    <citation type="submission" date="2009-07" db="EMBL/GenBank/DDBJ databases">
        <authorList>
            <person name="Madupu R."/>
            <person name="Sebastian Y."/>
            <person name="Durkin A.S."/>
            <person name="Torralba M."/>
            <person name="Methe B."/>
            <person name="Sutton G.G."/>
            <person name="Strausberg R.L."/>
            <person name="Nelson K.E."/>
        </authorList>
    </citation>
    <scope>NUCLEOTIDE SEQUENCE [LARGE SCALE GENOMIC DNA]</scope>
    <source>
        <strain evidence="2 3">RM3268</strain>
    </source>
</reference>
<gene>
    <name evidence="2" type="ORF">CAMGR0001_1982</name>
</gene>
<evidence type="ECO:0000313" key="3">
    <source>
        <dbReference type="Proteomes" id="UP000005709"/>
    </source>
</evidence>
<name>C8PLH3_9BACT</name>
<evidence type="ECO:0000256" key="1">
    <source>
        <dbReference type="SAM" id="SignalP"/>
    </source>
</evidence>
<sequence>MKAVVLGALAILAATAGFAARKLFAKKPAASGKIFSAVPKAKESDSVVLRREDIAQIDILKILKFQSEILFEECTKYDSTLYLSFPPQLPRIYGGEVLNLTSAVFDACEFFLQNIAEPIRVSVEFSSKELRANMSSIKLDVRVGIDRELKDPRTYALKSALESAASTDDEYLTSAQTHLRALGSHPSIGADGRGTFIKMDAVLSCFAQQSFSAKKYDYNVIITHKNRAIFEELRDFLNGLGCDVMPNSNWESAKRHLNDFIYVADVVILDAEILRANISEINYLNALEKDGVFFIFLLKNKHSLKVLEGLNFKFFKLEMPYFYDEFYATLDLIEKIKNDENFLGL</sequence>
<evidence type="ECO:0000313" key="2">
    <source>
        <dbReference type="EMBL" id="EEV16285.1"/>
    </source>
</evidence>
<organism evidence="2 3">
    <name type="scientific">Campylobacter gracilis RM3268</name>
    <dbReference type="NCBI Taxonomy" id="553220"/>
    <lineage>
        <taxon>Bacteria</taxon>
        <taxon>Pseudomonadati</taxon>
        <taxon>Campylobacterota</taxon>
        <taxon>Epsilonproteobacteria</taxon>
        <taxon>Campylobacterales</taxon>
        <taxon>Campylobacteraceae</taxon>
        <taxon>Campylobacter</taxon>
    </lineage>
</organism>
<keyword evidence="3" id="KW-1185">Reference proteome</keyword>
<dbReference type="STRING" id="824.CGRAC_1460"/>
<dbReference type="EMBL" id="ACYG01000032">
    <property type="protein sequence ID" value="EEV16285.1"/>
    <property type="molecule type" value="Genomic_DNA"/>
</dbReference>
<dbReference type="AlphaFoldDB" id="C8PLH3"/>
<evidence type="ECO:0008006" key="4">
    <source>
        <dbReference type="Google" id="ProtNLM"/>
    </source>
</evidence>
<protein>
    <recommendedName>
        <fullName evidence="4">Response regulatory domain-containing protein</fullName>
    </recommendedName>
</protein>
<comment type="caution">
    <text evidence="2">The sequence shown here is derived from an EMBL/GenBank/DDBJ whole genome shotgun (WGS) entry which is preliminary data.</text>
</comment>
<accession>C8PLH3</accession>
<keyword evidence="1" id="KW-0732">Signal</keyword>
<proteinExistence type="predicted"/>
<dbReference type="Proteomes" id="UP000005709">
    <property type="component" value="Unassembled WGS sequence"/>
</dbReference>
<feature type="chain" id="PRO_5002991170" description="Response regulatory domain-containing protein" evidence="1">
    <location>
        <begin position="20"/>
        <end position="345"/>
    </location>
</feature>
<dbReference type="RefSeq" id="WP_005873261.1">
    <property type="nucleotide sequence ID" value="NZ_ACYG01000032.1"/>
</dbReference>
<feature type="signal peptide" evidence="1">
    <location>
        <begin position="1"/>
        <end position="19"/>
    </location>
</feature>